<dbReference type="InterPro" id="IPR007278">
    <property type="entry name" value="DUF397"/>
</dbReference>
<sequence>MHLPTEELTFHKSSYSQPQNCVEVARFRKSSYSSTDRDCVEVADLPTGAAVRDTQNREAGYLVFPAREWVSLLNSA</sequence>
<feature type="domain" description="DUF397" evidence="1">
    <location>
        <begin position="25"/>
        <end position="75"/>
    </location>
</feature>
<dbReference type="Pfam" id="PF04149">
    <property type="entry name" value="DUF397"/>
    <property type="match status" value="1"/>
</dbReference>
<dbReference type="EMBL" id="CP099837">
    <property type="protein sequence ID" value="USY19387.1"/>
    <property type="molecule type" value="Genomic_DNA"/>
</dbReference>
<dbReference type="Proteomes" id="UP001055940">
    <property type="component" value="Chromosome"/>
</dbReference>
<dbReference type="RefSeq" id="WP_254418618.1">
    <property type="nucleotide sequence ID" value="NZ_BAAAJB010000015.1"/>
</dbReference>
<keyword evidence="3" id="KW-1185">Reference proteome</keyword>
<evidence type="ECO:0000313" key="3">
    <source>
        <dbReference type="Proteomes" id="UP001055940"/>
    </source>
</evidence>
<name>A0ABY5D5W0_9ACTN</name>
<evidence type="ECO:0000313" key="2">
    <source>
        <dbReference type="EMBL" id="USY19387.1"/>
    </source>
</evidence>
<accession>A0ABY5D5W0</accession>
<evidence type="ECO:0000259" key="1">
    <source>
        <dbReference type="Pfam" id="PF04149"/>
    </source>
</evidence>
<gene>
    <name evidence="2" type="ORF">NE857_29755</name>
</gene>
<protein>
    <submittedName>
        <fullName evidence="2">DUF397 domain-containing protein</fullName>
    </submittedName>
</protein>
<proteinExistence type="predicted"/>
<reference evidence="2" key="1">
    <citation type="submission" date="2022-06" db="EMBL/GenBank/DDBJ databases">
        <authorList>
            <person name="Ping M."/>
        </authorList>
    </citation>
    <scope>NUCLEOTIDE SEQUENCE</scope>
    <source>
        <strain evidence="2">JCM11759T</strain>
    </source>
</reference>
<organism evidence="2 3">
    <name type="scientific">Nocardiopsis exhalans</name>
    <dbReference type="NCBI Taxonomy" id="163604"/>
    <lineage>
        <taxon>Bacteria</taxon>
        <taxon>Bacillati</taxon>
        <taxon>Actinomycetota</taxon>
        <taxon>Actinomycetes</taxon>
        <taxon>Streptosporangiales</taxon>
        <taxon>Nocardiopsidaceae</taxon>
        <taxon>Nocardiopsis</taxon>
    </lineage>
</organism>